<dbReference type="Pfam" id="PF00899">
    <property type="entry name" value="ThiF"/>
    <property type="match status" value="1"/>
</dbReference>
<evidence type="ECO:0000313" key="3">
    <source>
        <dbReference type="Proteomes" id="UP000624419"/>
    </source>
</evidence>
<protein>
    <submittedName>
        <fullName evidence="2">ThiF family adenylyltransferase</fullName>
    </submittedName>
</protein>
<dbReference type="PANTHER" id="PTHR43267:SF1">
    <property type="entry name" value="TRNA THREONYLCARBAMOYLADENOSINE DEHYDRATASE"/>
    <property type="match status" value="1"/>
</dbReference>
<sequence length="296" mass="33288">MNANSKRDLAVFDYDTAFSRNIGWVTQQEQSQLRQKRVAIAGCGGVGSMHALTLARLGIGNVNLSDFDEYDVHNFNRQAGAFMSTVGKNKMHVMHDMLKDINPEMDIRDFGDGVNADNVDDFLNDVDLYIDSLDFFALDARKLVFQKCYDKNIPVVTAAPLGMGCALLCFMPGKMTFEEYFRFEDKQDTESQLIQFLIGLSPAMLQRNYLVDETAVSFKERRGPSTGMAVNLCAGMAETYALKILLNRGEVLCAPYGLHFDAYRNKLTRTWCPKGNRGPIQRLKFKIAAKIVTNNE</sequence>
<dbReference type="CDD" id="cd01483">
    <property type="entry name" value="E1_enzyme_family"/>
    <property type="match status" value="1"/>
</dbReference>
<reference evidence="2 3" key="1">
    <citation type="submission" date="2020-04" db="EMBL/GenBank/DDBJ databases">
        <title>Salinimonas sp. HHU 13199.</title>
        <authorList>
            <person name="Cui X."/>
            <person name="Zhang D."/>
        </authorList>
    </citation>
    <scope>NUCLEOTIDE SEQUENCE [LARGE SCALE GENOMIC DNA]</scope>
    <source>
        <strain evidence="2 3">HHU 13199</strain>
    </source>
</reference>
<keyword evidence="2" id="KW-0548">Nucleotidyltransferase</keyword>
<dbReference type="SUPFAM" id="SSF69572">
    <property type="entry name" value="Activating enzymes of the ubiquitin-like proteins"/>
    <property type="match status" value="1"/>
</dbReference>
<dbReference type="InterPro" id="IPR045886">
    <property type="entry name" value="ThiF/MoeB/HesA"/>
</dbReference>
<feature type="domain" description="THIF-type NAD/FAD binding fold" evidence="1">
    <location>
        <begin position="19"/>
        <end position="269"/>
    </location>
</feature>
<dbReference type="InterPro" id="IPR035985">
    <property type="entry name" value="Ubiquitin-activating_enz"/>
</dbReference>
<dbReference type="PANTHER" id="PTHR43267">
    <property type="entry name" value="TRNA THREONYLCARBAMOYLADENOSINE DEHYDRATASE"/>
    <property type="match status" value="1"/>
</dbReference>
<organism evidence="2 3">
    <name type="scientific">Salinimonas profundi</name>
    <dbReference type="NCBI Taxonomy" id="2729140"/>
    <lineage>
        <taxon>Bacteria</taxon>
        <taxon>Pseudomonadati</taxon>
        <taxon>Pseudomonadota</taxon>
        <taxon>Gammaproteobacteria</taxon>
        <taxon>Alteromonadales</taxon>
        <taxon>Alteromonadaceae</taxon>
        <taxon>Alteromonas/Salinimonas group</taxon>
        <taxon>Salinimonas</taxon>
    </lineage>
</organism>
<evidence type="ECO:0000259" key="1">
    <source>
        <dbReference type="Pfam" id="PF00899"/>
    </source>
</evidence>
<keyword evidence="2" id="KW-0808">Transferase</keyword>
<name>A0ABR8LKC5_9ALTE</name>
<dbReference type="GO" id="GO:0016779">
    <property type="term" value="F:nucleotidyltransferase activity"/>
    <property type="evidence" value="ECO:0007669"/>
    <property type="project" value="UniProtKB-KW"/>
</dbReference>
<accession>A0ABR8LKC5</accession>
<dbReference type="EMBL" id="JABBXD010000007">
    <property type="protein sequence ID" value="MBD3586652.1"/>
    <property type="molecule type" value="Genomic_DNA"/>
</dbReference>
<comment type="caution">
    <text evidence="2">The sequence shown here is derived from an EMBL/GenBank/DDBJ whole genome shotgun (WGS) entry which is preliminary data.</text>
</comment>
<gene>
    <name evidence="2" type="ORF">HHX48_12965</name>
</gene>
<dbReference type="Gene3D" id="3.40.50.720">
    <property type="entry name" value="NAD(P)-binding Rossmann-like Domain"/>
    <property type="match status" value="1"/>
</dbReference>
<dbReference type="InterPro" id="IPR000594">
    <property type="entry name" value="ThiF_NAD_FAD-bd"/>
</dbReference>
<dbReference type="NCBIfam" id="NF006077">
    <property type="entry name" value="PRK08223.1"/>
    <property type="match status" value="1"/>
</dbReference>
<dbReference type="Proteomes" id="UP000624419">
    <property type="component" value="Unassembled WGS sequence"/>
</dbReference>
<evidence type="ECO:0000313" key="2">
    <source>
        <dbReference type="EMBL" id="MBD3586652.1"/>
    </source>
</evidence>
<keyword evidence="3" id="KW-1185">Reference proteome</keyword>
<proteinExistence type="predicted"/>